<dbReference type="RefSeq" id="WP_184530255.1">
    <property type="nucleotide sequence ID" value="NZ_JACHGK010000032.1"/>
</dbReference>
<dbReference type="InterPro" id="IPR036388">
    <property type="entry name" value="WH-like_DNA-bd_sf"/>
</dbReference>
<dbReference type="EMBL" id="JACHGK010000032">
    <property type="protein sequence ID" value="MBB6447888.1"/>
    <property type="molecule type" value="Genomic_DNA"/>
</dbReference>
<dbReference type="GO" id="GO:0003676">
    <property type="term" value="F:nucleic acid binding"/>
    <property type="evidence" value="ECO:0007669"/>
    <property type="project" value="InterPro"/>
</dbReference>
<organism evidence="3 4">
    <name type="scientific">Bacillus benzoevorans</name>
    <dbReference type="NCBI Taxonomy" id="1456"/>
    <lineage>
        <taxon>Bacteria</taxon>
        <taxon>Bacillati</taxon>
        <taxon>Bacillota</taxon>
        <taxon>Bacilli</taxon>
        <taxon>Bacillales</taxon>
        <taxon>Bacillaceae</taxon>
        <taxon>Bacillus</taxon>
    </lineage>
</organism>
<dbReference type="Proteomes" id="UP000531594">
    <property type="component" value="Unassembled WGS sequence"/>
</dbReference>
<evidence type="ECO:0008006" key="5">
    <source>
        <dbReference type="Google" id="ProtNLM"/>
    </source>
</evidence>
<dbReference type="InterPro" id="IPR014833">
    <property type="entry name" value="TnsA_N"/>
</dbReference>
<dbReference type="Gene3D" id="3.40.1350.10">
    <property type="match status" value="1"/>
</dbReference>
<evidence type="ECO:0000259" key="1">
    <source>
        <dbReference type="Pfam" id="PF08721"/>
    </source>
</evidence>
<evidence type="ECO:0000259" key="2">
    <source>
        <dbReference type="Pfam" id="PF08722"/>
    </source>
</evidence>
<proteinExistence type="predicted"/>
<evidence type="ECO:0000313" key="3">
    <source>
        <dbReference type="EMBL" id="MBB6447888.1"/>
    </source>
</evidence>
<comment type="caution">
    <text evidence="3">The sequence shown here is derived from an EMBL/GenBank/DDBJ whole genome shotgun (WGS) entry which is preliminary data.</text>
</comment>
<name>A0A7X0HW28_9BACI</name>
<keyword evidence="4" id="KW-1185">Reference proteome</keyword>
<dbReference type="InterPro" id="IPR014832">
    <property type="entry name" value="TnsA_C"/>
</dbReference>
<gene>
    <name evidence="3" type="ORF">HNR53_004599</name>
</gene>
<feature type="domain" description="TnsA endonuclease C-terminal" evidence="1">
    <location>
        <begin position="170"/>
        <end position="243"/>
    </location>
</feature>
<dbReference type="Pfam" id="PF08722">
    <property type="entry name" value="Tn7_TnsA-like_N"/>
    <property type="match status" value="1"/>
</dbReference>
<evidence type="ECO:0000313" key="4">
    <source>
        <dbReference type="Proteomes" id="UP000531594"/>
    </source>
</evidence>
<reference evidence="3 4" key="1">
    <citation type="submission" date="2020-08" db="EMBL/GenBank/DDBJ databases">
        <title>Genomic Encyclopedia of Type Strains, Phase IV (KMG-IV): sequencing the most valuable type-strain genomes for metagenomic binning, comparative biology and taxonomic classification.</title>
        <authorList>
            <person name="Goeker M."/>
        </authorList>
    </citation>
    <scope>NUCLEOTIDE SEQUENCE [LARGE SCALE GENOMIC DNA]</scope>
    <source>
        <strain evidence="3 4">DSM 5391</strain>
    </source>
</reference>
<protein>
    <recommendedName>
        <fullName evidence="5">Heteromeric transposase endonuclease subunit TnsA</fullName>
    </recommendedName>
</protein>
<dbReference type="Pfam" id="PF08721">
    <property type="entry name" value="Tn7_Tnp_TnsA_C"/>
    <property type="match status" value="1"/>
</dbReference>
<sequence length="269" mass="31719">MAKRQIGWTEAKISRYIKEGRGQGELALYKPWLTIQDVPSSGRVHRFIGWKTSREHHLLSDLEFNYLCFCDWADNVIDIREQFPLDREVTLQIADDLGIKHPLDNKTNTTIVMTTDFFLTIREGSSIVYKARTLKFEKDLNDERVIEKFEIEKRHWERQGIDWAIVTEKELPQTLLSNLKFLRDAYFVDEDEKVDLLMNEWTNFRGTVLENLQAFDVKYNFEMGTAISLYKYALAKKLLKVDMNKKIDLKEDVANILLMKTSDVNKRWA</sequence>
<accession>A0A7X0HW28</accession>
<feature type="domain" description="TnsA endonuclease N-terminal" evidence="2">
    <location>
        <begin position="74"/>
        <end position="168"/>
    </location>
</feature>
<dbReference type="Gene3D" id="1.10.10.10">
    <property type="entry name" value="Winged helix-like DNA-binding domain superfamily/Winged helix DNA-binding domain"/>
    <property type="match status" value="1"/>
</dbReference>
<dbReference type="CDD" id="cd22362">
    <property type="entry name" value="TnsA_endonuclease-like"/>
    <property type="match status" value="1"/>
</dbReference>
<dbReference type="AlphaFoldDB" id="A0A7X0HW28"/>
<dbReference type="InterPro" id="IPR011856">
    <property type="entry name" value="tRNA_endonuc-like_dom_sf"/>
</dbReference>
<dbReference type="InterPro" id="IPR011335">
    <property type="entry name" value="Restrct_endonuc-II-like"/>
</dbReference>
<dbReference type="SUPFAM" id="SSF52980">
    <property type="entry name" value="Restriction endonuclease-like"/>
    <property type="match status" value="1"/>
</dbReference>